<reference evidence="4 5" key="1">
    <citation type="submission" date="2016-12" db="EMBL/GenBank/DDBJ databases">
        <title>Real-Time Genomic Investigation Underlying the Public Health Response to a Shiga Toxin-Producing Escherichia Coli O26:H11 Outbreak in a Nursery.</title>
        <authorList>
            <person name="Ferdous M."/>
            <person name="Moran-Gilad J."/>
            <person name="Rossen J.W."/>
            <person name="Gdalevich M."/>
        </authorList>
    </citation>
    <scope>NUCLEOTIDE SEQUENCE [LARGE SCALE GENOMIC DNA]</scope>
    <source>
        <strain evidence="4 5">STEC 514-2</strain>
    </source>
</reference>
<evidence type="ECO:0000313" key="4">
    <source>
        <dbReference type="EMBL" id="PAU22857.1"/>
    </source>
</evidence>
<evidence type="ECO:0000313" key="5">
    <source>
        <dbReference type="Proteomes" id="UP000218543"/>
    </source>
</evidence>
<evidence type="ECO:0000259" key="2">
    <source>
        <dbReference type="Pfam" id="PF21929"/>
    </source>
</evidence>
<dbReference type="Pfam" id="PF21683">
    <property type="entry name" value="GpP-like_1st"/>
    <property type="match status" value="1"/>
</dbReference>
<dbReference type="SUPFAM" id="SSF69279">
    <property type="entry name" value="Phage tail proteins"/>
    <property type="match status" value="2"/>
</dbReference>
<proteinExistence type="predicted"/>
<dbReference type="Pfam" id="PF22255">
    <property type="entry name" value="Gp44-like_2nd"/>
    <property type="match status" value="1"/>
</dbReference>
<sequence length="375" mass="41281">MSSMIELYIGGSIFSGWLTVSVRRSLEHLAGSFELGLMLPGERIPSALRTGQSLTLRINGQTVISGWLDQVSQRISATRHQISISGRDKTGDLVDCAAIHPGSQWRNRTLAQIAADLCAPFGIAVRWQVNDDTAARPFSSFTLENSETVADALTRAARHRGVLVTSNADGDLVFTQAGNQQTDRLVLGENLLDADYNTDWRGRYSEYRVRGHGRGGGKRGDSESAARLAAPVGVISDDQIGRYRPKIILADQQTDTTGARQRALREMRRAVARSERFSATVRGWFRDDGRLWDVNLLTGVSALRFGIEQTELLVCQVEFLLDEQNGEVTRLVLAPRDGFIVPAEPDSKGRGGGYGDDVDAFIRQQMKKQGISFDE</sequence>
<dbReference type="Gene3D" id="3.30.1920.10">
    <property type="entry name" value="Baseplate protein-like domains - 2 layer sandwich fold"/>
    <property type="match status" value="1"/>
</dbReference>
<name>A0A2A2C827_ECOLX</name>
<dbReference type="PIRSF" id="PIRSF004440">
    <property type="entry name" value="GpP"/>
    <property type="match status" value="1"/>
</dbReference>
<accession>A0A2A2C827</accession>
<evidence type="ECO:0000259" key="3">
    <source>
        <dbReference type="Pfam" id="PF22255"/>
    </source>
</evidence>
<feature type="domain" description="Baseplate hub protein gp44-like N-terminal" evidence="1">
    <location>
        <begin position="5"/>
        <end position="88"/>
    </location>
</feature>
<dbReference type="InterPro" id="IPR049354">
    <property type="entry name" value="GpP-like_N"/>
</dbReference>
<dbReference type="InterPro" id="IPR026276">
    <property type="entry name" value="Baseplate_GpP"/>
</dbReference>
<dbReference type="AlphaFoldDB" id="A0A2A2C827"/>
<dbReference type="EMBL" id="MRVZ01000042">
    <property type="protein sequence ID" value="PAU22857.1"/>
    <property type="molecule type" value="Genomic_DNA"/>
</dbReference>
<dbReference type="InterPro" id="IPR053982">
    <property type="entry name" value="Gp44/GpP-like_C"/>
</dbReference>
<feature type="domain" description="Baseplate hub protein gp44/GpP-like C-terminal" evidence="2">
    <location>
        <begin position="256"/>
        <end position="340"/>
    </location>
</feature>
<dbReference type="Proteomes" id="UP000218543">
    <property type="component" value="Unassembled WGS sequence"/>
</dbReference>
<evidence type="ECO:0000259" key="1">
    <source>
        <dbReference type="Pfam" id="PF21683"/>
    </source>
</evidence>
<comment type="caution">
    <text evidence="4">The sequence shown here is derived from an EMBL/GenBank/DDBJ whole genome shotgun (WGS) entry which is preliminary data.</text>
</comment>
<dbReference type="RefSeq" id="WP_095586080.1">
    <property type="nucleotide sequence ID" value="NZ_BFKT01000279.1"/>
</dbReference>
<dbReference type="Gene3D" id="3.55.50.10">
    <property type="entry name" value="Baseplate protein-like domains"/>
    <property type="match status" value="1"/>
</dbReference>
<dbReference type="InterPro" id="IPR053981">
    <property type="entry name" value="Gp44/GpP-like_2nd"/>
</dbReference>
<dbReference type="Gene3D" id="2.30.300.10">
    <property type="entry name" value="Baseplate protein-like domain - beta roll fold"/>
    <property type="match status" value="1"/>
</dbReference>
<organism evidence="4 5">
    <name type="scientific">Escherichia coli</name>
    <dbReference type="NCBI Taxonomy" id="562"/>
    <lineage>
        <taxon>Bacteria</taxon>
        <taxon>Pseudomonadati</taxon>
        <taxon>Pseudomonadota</taxon>
        <taxon>Gammaproteobacteria</taxon>
        <taxon>Enterobacterales</taxon>
        <taxon>Enterobacteriaceae</taxon>
        <taxon>Escherichia</taxon>
    </lineage>
</organism>
<feature type="domain" description="Baseplate hub protein gp44/GpP-like second" evidence="3">
    <location>
        <begin position="90"/>
        <end position="176"/>
    </location>
</feature>
<dbReference type="InterPro" id="IPR023399">
    <property type="entry name" value="Baseplate-like_2-layer_sand"/>
</dbReference>
<gene>
    <name evidence="4" type="ORF">BTQ06_13925</name>
</gene>
<protein>
    <submittedName>
        <fullName evidence="4">Phage tail protein</fullName>
    </submittedName>
</protein>
<dbReference type="Pfam" id="PF21929">
    <property type="entry name" value="GpP_4th"/>
    <property type="match status" value="1"/>
</dbReference>